<evidence type="ECO:0000313" key="3">
    <source>
        <dbReference type="Proteomes" id="UP001209878"/>
    </source>
</evidence>
<dbReference type="EMBL" id="JAODUO010000760">
    <property type="protein sequence ID" value="KAK2174977.1"/>
    <property type="molecule type" value="Genomic_DNA"/>
</dbReference>
<sequence length="93" mass="10697">MDTWMEAGVFKNVVVHCFSGYRAAQVAVLGAAIQYGLSYEWAAKRMLELGIRFDKEEGQPALKMMETVLGSRREQNCQSFFRAVEKHRLCNEY</sequence>
<gene>
    <name evidence="1" type="ORF">NP493_4351g00003</name>
    <name evidence="2" type="ORF">NP493_763g00024</name>
</gene>
<evidence type="ECO:0000313" key="1">
    <source>
        <dbReference type="EMBL" id="KAK2143984.1"/>
    </source>
</evidence>
<proteinExistence type="predicted"/>
<dbReference type="AlphaFoldDB" id="A0AAD9KPK1"/>
<evidence type="ECO:0000313" key="2">
    <source>
        <dbReference type="EMBL" id="KAK2174977.1"/>
    </source>
</evidence>
<reference evidence="2" key="1">
    <citation type="journal article" date="2023" name="Mol. Biol. Evol.">
        <title>Third-Generation Sequencing Reveals the Adaptive Role of the Epigenome in Three Deep-Sea Polychaetes.</title>
        <authorList>
            <person name="Perez M."/>
            <person name="Aroh O."/>
            <person name="Sun Y."/>
            <person name="Lan Y."/>
            <person name="Juniper S.K."/>
            <person name="Young C.R."/>
            <person name="Angers B."/>
            <person name="Qian P.Y."/>
        </authorList>
    </citation>
    <scope>NUCLEOTIDE SEQUENCE</scope>
    <source>
        <strain evidence="2">R07B-5</strain>
    </source>
</reference>
<dbReference type="Gene3D" id="3.90.190.10">
    <property type="entry name" value="Protein tyrosine phosphatase superfamily"/>
    <property type="match status" value="1"/>
</dbReference>
<dbReference type="Proteomes" id="UP001209878">
    <property type="component" value="Unassembled WGS sequence"/>
</dbReference>
<name>A0AAD9KPK1_RIDPI</name>
<keyword evidence="3" id="KW-1185">Reference proteome</keyword>
<accession>A0AAD9KPK1</accession>
<comment type="caution">
    <text evidence="2">The sequence shown here is derived from an EMBL/GenBank/DDBJ whole genome shotgun (WGS) entry which is preliminary data.</text>
</comment>
<protein>
    <submittedName>
        <fullName evidence="2">Uncharacterized protein</fullName>
    </submittedName>
</protein>
<dbReference type="InterPro" id="IPR029021">
    <property type="entry name" value="Prot-tyrosine_phosphatase-like"/>
</dbReference>
<dbReference type="EMBL" id="JAODUO010004335">
    <property type="protein sequence ID" value="KAK2143984.1"/>
    <property type="molecule type" value="Genomic_DNA"/>
</dbReference>
<organism evidence="2 3">
    <name type="scientific">Ridgeia piscesae</name>
    <name type="common">Tubeworm</name>
    <dbReference type="NCBI Taxonomy" id="27915"/>
    <lineage>
        <taxon>Eukaryota</taxon>
        <taxon>Metazoa</taxon>
        <taxon>Spiralia</taxon>
        <taxon>Lophotrochozoa</taxon>
        <taxon>Annelida</taxon>
        <taxon>Polychaeta</taxon>
        <taxon>Sedentaria</taxon>
        <taxon>Canalipalpata</taxon>
        <taxon>Sabellida</taxon>
        <taxon>Siboglinidae</taxon>
        <taxon>Ridgeia</taxon>
    </lineage>
</organism>